<name>A0ABD5RAU5_9EURY</name>
<evidence type="ECO:0000259" key="6">
    <source>
        <dbReference type="Pfam" id="PF02837"/>
    </source>
</evidence>
<dbReference type="Proteomes" id="UP001596201">
    <property type="component" value="Unassembled WGS sequence"/>
</dbReference>
<reference evidence="7 8" key="1">
    <citation type="journal article" date="2019" name="Int. J. Syst. Evol. Microbiol.">
        <title>The Global Catalogue of Microorganisms (GCM) 10K type strain sequencing project: providing services to taxonomists for standard genome sequencing and annotation.</title>
        <authorList>
            <consortium name="The Broad Institute Genomics Platform"/>
            <consortium name="The Broad Institute Genome Sequencing Center for Infectious Disease"/>
            <person name="Wu L."/>
            <person name="Ma J."/>
        </authorList>
    </citation>
    <scope>NUCLEOTIDE SEQUENCE [LARGE SCALE GENOMIC DNA]</scope>
    <source>
        <strain evidence="7 8">CGMCC 1.12237</strain>
    </source>
</reference>
<evidence type="ECO:0000313" key="8">
    <source>
        <dbReference type="Proteomes" id="UP001596201"/>
    </source>
</evidence>
<dbReference type="InterPro" id="IPR006101">
    <property type="entry name" value="Glyco_hydro_2"/>
</dbReference>
<keyword evidence="8" id="KW-1185">Reference proteome</keyword>
<dbReference type="SUPFAM" id="SSF49303">
    <property type="entry name" value="beta-Galactosidase/glucuronidase domain"/>
    <property type="match status" value="1"/>
</dbReference>
<dbReference type="AlphaFoldDB" id="A0ABD5RAU5"/>
<dbReference type="SUPFAM" id="SSF51445">
    <property type="entry name" value="(Trans)glycosidases"/>
    <property type="match status" value="1"/>
</dbReference>
<accession>A0ABD5RAU5</accession>
<feature type="domain" description="Glycoside hydrolase family 2 catalytic" evidence="5">
    <location>
        <begin position="290"/>
        <end position="507"/>
    </location>
</feature>
<evidence type="ECO:0000259" key="5">
    <source>
        <dbReference type="Pfam" id="PF02836"/>
    </source>
</evidence>
<organism evidence="7 8">
    <name type="scientific">Salinirubrum litoreum</name>
    <dbReference type="NCBI Taxonomy" id="1126234"/>
    <lineage>
        <taxon>Archaea</taxon>
        <taxon>Methanobacteriati</taxon>
        <taxon>Methanobacteriota</taxon>
        <taxon>Stenosarchaea group</taxon>
        <taxon>Halobacteria</taxon>
        <taxon>Halobacteriales</taxon>
        <taxon>Haloferacaceae</taxon>
        <taxon>Salinirubrum</taxon>
    </lineage>
</organism>
<dbReference type="Pfam" id="PF00703">
    <property type="entry name" value="Glyco_hydro_2"/>
    <property type="match status" value="1"/>
</dbReference>
<keyword evidence="2 7" id="KW-0378">Hydrolase</keyword>
<dbReference type="InterPro" id="IPR008979">
    <property type="entry name" value="Galactose-bd-like_sf"/>
</dbReference>
<dbReference type="RefSeq" id="WP_227231469.1">
    <property type="nucleotide sequence ID" value="NZ_JAJCVJ010000004.1"/>
</dbReference>
<dbReference type="SUPFAM" id="SSF49785">
    <property type="entry name" value="Galactose-binding domain-like"/>
    <property type="match status" value="1"/>
</dbReference>
<dbReference type="EMBL" id="JBHSKX010000001">
    <property type="protein sequence ID" value="MFC5367131.1"/>
    <property type="molecule type" value="Genomic_DNA"/>
</dbReference>
<protein>
    <submittedName>
        <fullName evidence="7">Glycoside hydrolase family 2 protein</fullName>
    </submittedName>
</protein>
<keyword evidence="3" id="KW-0326">Glycosidase</keyword>
<dbReference type="PRINTS" id="PR00132">
    <property type="entry name" value="GLHYDRLASE2"/>
</dbReference>
<dbReference type="PANTHER" id="PTHR42732">
    <property type="entry name" value="BETA-GALACTOSIDASE"/>
    <property type="match status" value="1"/>
</dbReference>
<dbReference type="Gene3D" id="3.20.20.80">
    <property type="entry name" value="Glycosidases"/>
    <property type="match status" value="1"/>
</dbReference>
<evidence type="ECO:0000259" key="4">
    <source>
        <dbReference type="Pfam" id="PF00703"/>
    </source>
</evidence>
<evidence type="ECO:0000256" key="1">
    <source>
        <dbReference type="ARBA" id="ARBA00007401"/>
    </source>
</evidence>
<dbReference type="Gene3D" id="2.60.120.260">
    <property type="entry name" value="Galactose-binding domain-like"/>
    <property type="match status" value="1"/>
</dbReference>
<dbReference type="Gene3D" id="2.60.40.10">
    <property type="entry name" value="Immunoglobulins"/>
    <property type="match status" value="1"/>
</dbReference>
<evidence type="ECO:0000313" key="7">
    <source>
        <dbReference type="EMBL" id="MFC5367131.1"/>
    </source>
</evidence>
<evidence type="ECO:0000256" key="3">
    <source>
        <dbReference type="ARBA" id="ARBA00023295"/>
    </source>
</evidence>
<proteinExistence type="inferred from homology"/>
<dbReference type="InterPro" id="IPR051913">
    <property type="entry name" value="GH2_Domain-Containing"/>
</dbReference>
<dbReference type="InterPro" id="IPR006104">
    <property type="entry name" value="Glyco_hydro_2_N"/>
</dbReference>
<evidence type="ECO:0000256" key="2">
    <source>
        <dbReference type="ARBA" id="ARBA00022801"/>
    </source>
</evidence>
<feature type="domain" description="Glycosyl hydrolases family 2 sugar binding" evidence="6">
    <location>
        <begin position="16"/>
        <end position="172"/>
    </location>
</feature>
<gene>
    <name evidence="7" type="ORF">ACFPJ5_09270</name>
</gene>
<comment type="similarity">
    <text evidence="1">Belongs to the glycosyl hydrolase 2 family.</text>
</comment>
<dbReference type="InterPro" id="IPR006102">
    <property type="entry name" value="Ig-like_GH2"/>
</dbReference>
<dbReference type="InterPro" id="IPR006103">
    <property type="entry name" value="Glyco_hydro_2_cat"/>
</dbReference>
<dbReference type="GO" id="GO:0016798">
    <property type="term" value="F:hydrolase activity, acting on glycosyl bonds"/>
    <property type="evidence" value="ECO:0007669"/>
    <property type="project" value="UniProtKB-KW"/>
</dbReference>
<dbReference type="InterPro" id="IPR017853">
    <property type="entry name" value="GH"/>
</dbReference>
<sequence>MSIEQQQSVATHRRSQSLSGTWTLRFDPEDVGVEERWTAVDAHWSDEDCLSVDVPHVWQEYDSYRDYTGVGWYRRTVTLETVPEDSVTIIRFGAVDYETTVWVNGVECGSNRGGYLPFEVDVTEAIEPGENVVTLRVEDPEDIDEIPHGKQGDPWYTRVSGVWQDVELQTRPRTHVADVRVSPDIDSDSAAVDVDVDGFDADAPDDLSVRVRVDRDGDTVAEADPVAVVADEDDPDSGHATTTVVLDNPDYWHPDDPVLYDVVVDLVGGDADGSLDTYEDYFGMRSVSFEGRRLYLNGEPLFIRGALDQGYYPKTLYRPFEEGLFEREILTAKELGFNLLRKHIKPAHPDWVEAADRLGILVWEEVANPGRYTERSKREVREQARGLVERDYNRPSVIAWSLYNEEWGIGHHQDESYVWDDVEKQEVLGDLYRDAKSWDPTRLVCDNSGWAHVATDINDYHQYFASPDRTAEWAEMLDHVLTHPHENYAAEWTDPHETPLVISEFGAWGLCDTDRLREHYDGNPPWFYHSFLVPEEHRGGDLDSHHLHLESGVRRSPAGFGQRYAQTTLPQILGEVDEASETWQWREFVSLKDQIEELRRHDDIAGYVITEWTDVEWEFNGVLDYLRERKEFHDRFTEINDALCVTAEPESHVGWAGEPFSFDLSVVNDTGTGGAATVEWTVVDGDEVVEQGVEETTLASFGTTAVGTVSFVPTTPDGPRRFTVELRVDGDVGTATNREEVVVAPRTAPVEQNVRLFVDDHALAERLRGARYTVVDDVDEADVAVVTHVGDHVGEFVEHGASALLLPGPDQFRPQTNLFSYHELPPGENWNLASAMYAQDSPFLADLADGKRLGWGFEGIFPNAVATGLDRDSDEIHVGYIEGWMANWGSPLAFRQIDDGTVCSCTFPLGDQYGEHAVGTVLFDRLVADLASRTPGAE</sequence>
<dbReference type="InterPro" id="IPR013783">
    <property type="entry name" value="Ig-like_fold"/>
</dbReference>
<feature type="domain" description="Glycoside hydrolase family 2 immunoglobulin-like beta-sandwich" evidence="4">
    <location>
        <begin position="174"/>
        <end position="285"/>
    </location>
</feature>
<dbReference type="Pfam" id="PF02837">
    <property type="entry name" value="Glyco_hydro_2_N"/>
    <property type="match status" value="1"/>
</dbReference>
<dbReference type="PANTHER" id="PTHR42732:SF2">
    <property type="entry name" value="BETA-MANNOSIDASE"/>
    <property type="match status" value="1"/>
</dbReference>
<dbReference type="InterPro" id="IPR036156">
    <property type="entry name" value="Beta-gal/glucu_dom_sf"/>
</dbReference>
<dbReference type="Pfam" id="PF02836">
    <property type="entry name" value="Glyco_hydro_2_C"/>
    <property type="match status" value="1"/>
</dbReference>
<comment type="caution">
    <text evidence="7">The sequence shown here is derived from an EMBL/GenBank/DDBJ whole genome shotgun (WGS) entry which is preliminary data.</text>
</comment>